<dbReference type="Proteomes" id="UP001347796">
    <property type="component" value="Unassembled WGS sequence"/>
</dbReference>
<organism evidence="1 2">
    <name type="scientific">Patella caerulea</name>
    <name type="common">Rayed Mediterranean limpet</name>
    <dbReference type="NCBI Taxonomy" id="87958"/>
    <lineage>
        <taxon>Eukaryota</taxon>
        <taxon>Metazoa</taxon>
        <taxon>Spiralia</taxon>
        <taxon>Lophotrochozoa</taxon>
        <taxon>Mollusca</taxon>
        <taxon>Gastropoda</taxon>
        <taxon>Patellogastropoda</taxon>
        <taxon>Patelloidea</taxon>
        <taxon>Patellidae</taxon>
        <taxon>Patella</taxon>
    </lineage>
</organism>
<reference evidence="1 2" key="1">
    <citation type="submission" date="2024-01" db="EMBL/GenBank/DDBJ databases">
        <title>The genome of the rayed Mediterranean limpet Patella caerulea (Linnaeus, 1758).</title>
        <authorList>
            <person name="Anh-Thu Weber A."/>
            <person name="Halstead-Nussloch G."/>
        </authorList>
    </citation>
    <scope>NUCLEOTIDE SEQUENCE [LARGE SCALE GENOMIC DNA]</scope>
    <source>
        <strain evidence="1">AATW-2023a</strain>
        <tissue evidence="1">Whole specimen</tissue>
    </source>
</reference>
<gene>
    <name evidence="1" type="ORF">SNE40_014484</name>
</gene>
<keyword evidence="2" id="KW-1185">Reference proteome</keyword>
<evidence type="ECO:0000313" key="1">
    <source>
        <dbReference type="EMBL" id="KAK6176145.1"/>
    </source>
</evidence>
<dbReference type="EMBL" id="JAZGQO010000010">
    <property type="protein sequence ID" value="KAK6176145.1"/>
    <property type="molecule type" value="Genomic_DNA"/>
</dbReference>
<evidence type="ECO:0000313" key="2">
    <source>
        <dbReference type="Proteomes" id="UP001347796"/>
    </source>
</evidence>
<accession>A0AAN8PTA7</accession>
<sequence length="77" mass="8770">MKLPVFLIFSLCICNWFILIRVAADGLWEKIFFSYPGSVFWPDQGDDGGDDYDAGDPLLVAYCKYLKEQNIPSNLCL</sequence>
<name>A0AAN8PTA7_PATCE</name>
<protein>
    <submittedName>
        <fullName evidence="1">Uncharacterized protein</fullName>
    </submittedName>
</protein>
<dbReference type="AlphaFoldDB" id="A0AAN8PTA7"/>
<comment type="caution">
    <text evidence="1">The sequence shown here is derived from an EMBL/GenBank/DDBJ whole genome shotgun (WGS) entry which is preliminary data.</text>
</comment>
<proteinExistence type="predicted"/>